<dbReference type="Pfam" id="PF01408">
    <property type="entry name" value="GFO_IDH_MocA"/>
    <property type="match status" value="1"/>
</dbReference>
<name>A0ABV4I332_9ACTN</name>
<dbReference type="InterPro" id="IPR050463">
    <property type="entry name" value="Gfo/Idh/MocA_oxidrdct_glycsds"/>
</dbReference>
<evidence type="ECO:0000256" key="1">
    <source>
        <dbReference type="ARBA" id="ARBA00023002"/>
    </source>
</evidence>
<evidence type="ECO:0000259" key="3">
    <source>
        <dbReference type="Pfam" id="PF22725"/>
    </source>
</evidence>
<dbReference type="InterPro" id="IPR036291">
    <property type="entry name" value="NAD(P)-bd_dom_sf"/>
</dbReference>
<dbReference type="PANTHER" id="PTHR43818">
    <property type="entry name" value="BCDNA.GH03377"/>
    <property type="match status" value="1"/>
</dbReference>
<dbReference type="SUPFAM" id="SSF55347">
    <property type="entry name" value="Glyceraldehyde-3-phosphate dehydrogenase-like, C-terminal domain"/>
    <property type="match status" value="1"/>
</dbReference>
<evidence type="ECO:0000313" key="4">
    <source>
        <dbReference type="EMBL" id="MEZ0492009.1"/>
    </source>
</evidence>
<accession>A0ABV4I332</accession>
<dbReference type="InterPro" id="IPR055170">
    <property type="entry name" value="GFO_IDH_MocA-like_dom"/>
</dbReference>
<feature type="domain" description="Gfo/Idh/MocA-like oxidoreductase N-terminal" evidence="2">
    <location>
        <begin position="9"/>
        <end position="124"/>
    </location>
</feature>
<dbReference type="RefSeq" id="WP_370718060.1">
    <property type="nucleotide sequence ID" value="NZ_JBGGTQ010000003.1"/>
</dbReference>
<dbReference type="EMBL" id="JBGGTQ010000003">
    <property type="protein sequence ID" value="MEZ0492009.1"/>
    <property type="molecule type" value="Genomic_DNA"/>
</dbReference>
<dbReference type="PANTHER" id="PTHR43818:SF11">
    <property type="entry name" value="BCDNA.GH03377"/>
    <property type="match status" value="1"/>
</dbReference>
<protein>
    <submittedName>
        <fullName evidence="4">Gfo/Idh/MocA family protein</fullName>
    </submittedName>
</protein>
<dbReference type="Gene3D" id="3.40.50.720">
    <property type="entry name" value="NAD(P)-binding Rossmann-like Domain"/>
    <property type="match status" value="1"/>
</dbReference>
<dbReference type="SUPFAM" id="SSF51735">
    <property type="entry name" value="NAD(P)-binding Rossmann-fold domains"/>
    <property type="match status" value="1"/>
</dbReference>
<feature type="domain" description="GFO/IDH/MocA-like oxidoreductase" evidence="3">
    <location>
        <begin position="132"/>
        <end position="263"/>
    </location>
</feature>
<proteinExistence type="predicted"/>
<dbReference type="Pfam" id="PF22725">
    <property type="entry name" value="GFO_IDH_MocA_C3"/>
    <property type="match status" value="1"/>
</dbReference>
<organism evidence="4 5">
    <name type="scientific">Kineococcus mangrovi</name>
    <dbReference type="NCBI Taxonomy" id="1660183"/>
    <lineage>
        <taxon>Bacteria</taxon>
        <taxon>Bacillati</taxon>
        <taxon>Actinomycetota</taxon>
        <taxon>Actinomycetes</taxon>
        <taxon>Kineosporiales</taxon>
        <taxon>Kineosporiaceae</taxon>
        <taxon>Kineococcus</taxon>
    </lineage>
</organism>
<comment type="caution">
    <text evidence="4">The sequence shown here is derived from an EMBL/GenBank/DDBJ whole genome shotgun (WGS) entry which is preliminary data.</text>
</comment>
<dbReference type="Gene3D" id="3.30.360.10">
    <property type="entry name" value="Dihydrodipicolinate Reductase, domain 2"/>
    <property type="match status" value="1"/>
</dbReference>
<evidence type="ECO:0000313" key="5">
    <source>
        <dbReference type="Proteomes" id="UP001566476"/>
    </source>
</evidence>
<evidence type="ECO:0000259" key="2">
    <source>
        <dbReference type="Pfam" id="PF01408"/>
    </source>
</evidence>
<gene>
    <name evidence="4" type="ORF">AB2L28_07140</name>
</gene>
<dbReference type="Proteomes" id="UP001566476">
    <property type="component" value="Unassembled WGS sequence"/>
</dbReference>
<keyword evidence="5" id="KW-1185">Reference proteome</keyword>
<sequence length="380" mass="40385">MSGPARPAVALVGVHGYGRRHVDRLLARREGGEIDLVAVADPVPPDGALEGVQRFSDLTDLLAAHEPDVVVVSTPLHTHADLAGTALRAGAHVLVEKPATADLPSFEALLALAGETGRWCQVGFQSLGSAAVQHVRDRVAGGRIGTVTGYAAAGCWVRTHSYYARAPWAGRRRLDGRVVADGALTNPLAHAVATVLAVAGSQRLEDVRAVETDLFHVNDIEADDTSTARIALADGLDVLVAVTLAAAEPGEPSVTVTGTGGSITLFYTLDTVVEEVPGRPPRVTRHERVDLLDDLLDAVRTDRRPRSPLQDAGGFARVQDAVVSGPEPRAVPGEFWVRHDLPGGDVHRQLPGVEEAVHEAVTRRRTFTELGLDWARAAHR</sequence>
<dbReference type="InterPro" id="IPR000683">
    <property type="entry name" value="Gfo/Idh/MocA-like_OxRdtase_N"/>
</dbReference>
<reference evidence="4 5" key="1">
    <citation type="submission" date="2024-07" db="EMBL/GenBank/DDBJ databases">
        <authorList>
            <person name="Thanompreechachai J."/>
            <person name="Duangmal K."/>
        </authorList>
    </citation>
    <scope>NUCLEOTIDE SEQUENCE [LARGE SCALE GENOMIC DNA]</scope>
    <source>
        <strain evidence="4 5">TBRC 1896</strain>
    </source>
</reference>
<keyword evidence="1" id="KW-0560">Oxidoreductase</keyword>